<dbReference type="Pfam" id="PF00535">
    <property type="entry name" value="Glycos_transf_2"/>
    <property type="match status" value="1"/>
</dbReference>
<dbReference type="RefSeq" id="WP_131814915.1">
    <property type="nucleotide sequence ID" value="NZ_FQUH01000013.1"/>
</dbReference>
<dbReference type="Proteomes" id="UP000184159">
    <property type="component" value="Unassembled WGS sequence"/>
</dbReference>
<dbReference type="AlphaFoldDB" id="A0A1M5D253"/>
<evidence type="ECO:0000313" key="3">
    <source>
        <dbReference type="Proteomes" id="UP000184159"/>
    </source>
</evidence>
<sequence>MLQDCMEGGRELTYGVKQGSPKQPLITIITSTFNAAKDLHWTIESIRAQSYPNIQWIIADGASKDGTVEILKQNEDVIDYWFSEPDSGIYDAWNKALPYIKGEWVQFLGAGDELYSKDTLSYVASVMSLVSVREHRIIYGKICLISEVTREVICERGIPWHEMKNKWQGMRPMLPMHPEVYHHCSLFKEIGKFDTSYKIAADSDFLLKCKRITEFFYIDYCIDRMLDGGVSSNPKMANQQIYELVKLSRNNDYKIPLLLFFREVIKYKIKEILYRLSPVLFLKLKKIYGRN</sequence>
<dbReference type="PANTHER" id="PTHR22916:SF67">
    <property type="entry name" value="COLANIC ACID BIOSYNTHESIS GLYCOSYL TRANSFERASE WCAE-RELATED"/>
    <property type="match status" value="1"/>
</dbReference>
<dbReference type="PANTHER" id="PTHR22916">
    <property type="entry name" value="GLYCOSYLTRANSFERASE"/>
    <property type="match status" value="1"/>
</dbReference>
<evidence type="ECO:0000259" key="1">
    <source>
        <dbReference type="Pfam" id="PF00535"/>
    </source>
</evidence>
<accession>A0A1M5D253</accession>
<dbReference type="InterPro" id="IPR029044">
    <property type="entry name" value="Nucleotide-diphossugar_trans"/>
</dbReference>
<proteinExistence type="predicted"/>
<evidence type="ECO:0000313" key="2">
    <source>
        <dbReference type="EMBL" id="SHF60980.1"/>
    </source>
</evidence>
<dbReference type="EMBL" id="FQUH01000013">
    <property type="protein sequence ID" value="SHF60980.1"/>
    <property type="molecule type" value="Genomic_DNA"/>
</dbReference>
<keyword evidence="3" id="KW-1185">Reference proteome</keyword>
<dbReference type="SUPFAM" id="SSF53448">
    <property type="entry name" value="Nucleotide-diphospho-sugar transferases"/>
    <property type="match status" value="1"/>
</dbReference>
<dbReference type="GO" id="GO:0016758">
    <property type="term" value="F:hexosyltransferase activity"/>
    <property type="evidence" value="ECO:0007669"/>
    <property type="project" value="UniProtKB-ARBA"/>
</dbReference>
<dbReference type="Gene3D" id="3.90.550.10">
    <property type="entry name" value="Spore Coat Polysaccharide Biosynthesis Protein SpsA, Chain A"/>
    <property type="match status" value="1"/>
</dbReference>
<organism evidence="2 3">
    <name type="scientific">Vibrio gazogenes DSM 21264 = NBRC 103151</name>
    <dbReference type="NCBI Taxonomy" id="1123492"/>
    <lineage>
        <taxon>Bacteria</taxon>
        <taxon>Pseudomonadati</taxon>
        <taxon>Pseudomonadota</taxon>
        <taxon>Gammaproteobacteria</taxon>
        <taxon>Vibrionales</taxon>
        <taxon>Vibrionaceae</taxon>
        <taxon>Vibrio</taxon>
    </lineage>
</organism>
<gene>
    <name evidence="2" type="ORF">SAMN02745781_02734</name>
</gene>
<feature type="domain" description="Glycosyltransferase 2-like" evidence="1">
    <location>
        <begin position="27"/>
        <end position="124"/>
    </location>
</feature>
<dbReference type="CDD" id="cd06433">
    <property type="entry name" value="GT_2_WfgS_like"/>
    <property type="match status" value="1"/>
</dbReference>
<dbReference type="InterPro" id="IPR001173">
    <property type="entry name" value="Glyco_trans_2-like"/>
</dbReference>
<reference evidence="3" key="1">
    <citation type="submission" date="2016-11" db="EMBL/GenBank/DDBJ databases">
        <authorList>
            <person name="Varghese N."/>
            <person name="Submissions S."/>
        </authorList>
    </citation>
    <scope>NUCLEOTIDE SEQUENCE [LARGE SCALE GENOMIC DNA]</scope>
    <source>
        <strain evidence="3">DSM 21264</strain>
    </source>
</reference>
<keyword evidence="2" id="KW-0808">Transferase</keyword>
<protein>
    <submittedName>
        <fullName evidence="2">Glycosyl transferase family 2</fullName>
    </submittedName>
</protein>
<name>A0A1M5D253_VIBGA</name>